<dbReference type="EMBL" id="JXTB01000130">
    <property type="protein sequence ID" value="PON60466.1"/>
    <property type="molecule type" value="Genomic_DNA"/>
</dbReference>
<reference evidence="2" key="1">
    <citation type="submission" date="2016-06" db="EMBL/GenBank/DDBJ databases">
        <title>Parallel loss of symbiosis genes in relatives of nitrogen-fixing non-legume Parasponia.</title>
        <authorList>
            <person name="Van Velzen R."/>
            <person name="Holmer R."/>
            <person name="Bu F."/>
            <person name="Rutten L."/>
            <person name="Van Zeijl A."/>
            <person name="Liu W."/>
            <person name="Santuari L."/>
            <person name="Cao Q."/>
            <person name="Sharma T."/>
            <person name="Shen D."/>
            <person name="Roswanjaya Y."/>
            <person name="Wardhani T."/>
            <person name="Kalhor M.S."/>
            <person name="Jansen J."/>
            <person name="Van den Hoogen J."/>
            <person name="Gungor B."/>
            <person name="Hartog M."/>
            <person name="Hontelez J."/>
            <person name="Verver J."/>
            <person name="Yang W.-C."/>
            <person name="Schijlen E."/>
            <person name="Repin R."/>
            <person name="Schilthuizen M."/>
            <person name="Schranz E."/>
            <person name="Heidstra R."/>
            <person name="Miyata K."/>
            <person name="Fedorova E."/>
            <person name="Kohlen W."/>
            <person name="Bisseling T."/>
            <person name="Smit S."/>
            <person name="Geurts R."/>
        </authorList>
    </citation>
    <scope>NUCLEOTIDE SEQUENCE [LARGE SCALE GENOMIC DNA]</scope>
    <source>
        <strain evidence="2">cv. WU1-14</strain>
    </source>
</reference>
<dbReference type="InterPro" id="IPR052929">
    <property type="entry name" value="RNase_H-like_EbsB-rel"/>
</dbReference>
<dbReference type="OrthoDB" id="1906820at2759"/>
<gene>
    <name evidence="1" type="ORF">PanWU01x14_152630</name>
</gene>
<evidence type="ECO:0008006" key="3">
    <source>
        <dbReference type="Google" id="ProtNLM"/>
    </source>
</evidence>
<comment type="caution">
    <text evidence="1">The sequence shown here is derived from an EMBL/GenBank/DDBJ whole genome shotgun (WGS) entry which is preliminary data.</text>
</comment>
<evidence type="ECO:0000313" key="2">
    <source>
        <dbReference type="Proteomes" id="UP000237105"/>
    </source>
</evidence>
<organism evidence="1 2">
    <name type="scientific">Parasponia andersonii</name>
    <name type="common">Sponia andersonii</name>
    <dbReference type="NCBI Taxonomy" id="3476"/>
    <lineage>
        <taxon>Eukaryota</taxon>
        <taxon>Viridiplantae</taxon>
        <taxon>Streptophyta</taxon>
        <taxon>Embryophyta</taxon>
        <taxon>Tracheophyta</taxon>
        <taxon>Spermatophyta</taxon>
        <taxon>Magnoliopsida</taxon>
        <taxon>eudicotyledons</taxon>
        <taxon>Gunneridae</taxon>
        <taxon>Pentapetalae</taxon>
        <taxon>rosids</taxon>
        <taxon>fabids</taxon>
        <taxon>Rosales</taxon>
        <taxon>Cannabaceae</taxon>
        <taxon>Parasponia</taxon>
    </lineage>
</organism>
<accession>A0A2P5CHD4</accession>
<keyword evidence="2" id="KW-1185">Reference proteome</keyword>
<evidence type="ECO:0000313" key="1">
    <source>
        <dbReference type="EMBL" id="PON60466.1"/>
    </source>
</evidence>
<dbReference type="PANTHER" id="PTHR47074:SF48">
    <property type="entry name" value="POLYNUCLEOTIDYL TRANSFERASE, RIBONUCLEASE H-LIKE SUPERFAMILY PROTEIN"/>
    <property type="match status" value="1"/>
</dbReference>
<sequence length="116" mass="12229">MGALKVNVDAALSNDGYFTGIGVVIRDHMGTVKGALAHKISGAFRCYLLNGSLLGKSSLAEEGPFINDILVIGNGSGNVVAHTLASFALSISSSIRWIDETPRFISSIVLDDLSYE</sequence>
<dbReference type="AlphaFoldDB" id="A0A2P5CHD4"/>
<dbReference type="Proteomes" id="UP000237105">
    <property type="component" value="Unassembled WGS sequence"/>
</dbReference>
<proteinExistence type="predicted"/>
<dbReference type="PANTHER" id="PTHR47074">
    <property type="entry name" value="BNAC02G40300D PROTEIN"/>
    <property type="match status" value="1"/>
</dbReference>
<name>A0A2P5CHD4_PARAD</name>
<protein>
    <recommendedName>
        <fullName evidence="3">RNase H type-1 domain-containing protein</fullName>
    </recommendedName>
</protein>